<dbReference type="Pfam" id="PF17963">
    <property type="entry name" value="Big_9"/>
    <property type="match status" value="2"/>
</dbReference>
<organism evidence="4 5">
    <name type="scientific">Paenibacillus lautus</name>
    <name type="common">Bacillus lautus</name>
    <dbReference type="NCBI Taxonomy" id="1401"/>
    <lineage>
        <taxon>Bacteria</taxon>
        <taxon>Bacillati</taxon>
        <taxon>Bacillota</taxon>
        <taxon>Bacilli</taxon>
        <taxon>Bacillales</taxon>
        <taxon>Paenibacillaceae</taxon>
        <taxon>Paenibacillus</taxon>
    </lineage>
</organism>
<dbReference type="Gene3D" id="2.60.40.1080">
    <property type="match status" value="3"/>
</dbReference>
<accession>A0A385TMT8</accession>
<dbReference type="GO" id="GO:0030313">
    <property type="term" value="C:cell envelope"/>
    <property type="evidence" value="ECO:0007669"/>
    <property type="project" value="UniProtKB-SubCell"/>
</dbReference>
<dbReference type="SUPFAM" id="SSF49373">
    <property type="entry name" value="Invasin/intimin cell-adhesion fragments"/>
    <property type="match status" value="3"/>
</dbReference>
<name>A0A385TMT8_PAELA</name>
<dbReference type="InterPro" id="IPR012480">
    <property type="entry name" value="Hepar_II_III_C"/>
</dbReference>
<dbReference type="InterPro" id="IPR054563">
    <property type="entry name" value="HylB-like_N"/>
</dbReference>
<dbReference type="Gene3D" id="2.60.120.260">
    <property type="entry name" value="Galactose-binding domain-like"/>
    <property type="match status" value="2"/>
</dbReference>
<dbReference type="InterPro" id="IPR003343">
    <property type="entry name" value="Big_2"/>
</dbReference>
<dbReference type="PROSITE" id="PS50022">
    <property type="entry name" value="FA58C_3"/>
    <property type="match status" value="1"/>
</dbReference>
<dbReference type="Gene3D" id="1.50.10.100">
    <property type="entry name" value="Chondroitin AC/alginate lyase"/>
    <property type="match status" value="1"/>
</dbReference>
<evidence type="ECO:0000259" key="3">
    <source>
        <dbReference type="PROSITE" id="PS50022"/>
    </source>
</evidence>
<feature type="chain" id="PRO_5017444468" evidence="2">
    <location>
        <begin position="27"/>
        <end position="1468"/>
    </location>
</feature>
<proteinExistence type="predicted"/>
<dbReference type="GO" id="GO:0016829">
    <property type="term" value="F:lyase activity"/>
    <property type="evidence" value="ECO:0007669"/>
    <property type="project" value="InterPro"/>
</dbReference>
<evidence type="ECO:0000256" key="2">
    <source>
        <dbReference type="SAM" id="SignalP"/>
    </source>
</evidence>
<dbReference type="SUPFAM" id="SSF48230">
    <property type="entry name" value="Chondroitin AC/alginate lyase"/>
    <property type="match status" value="1"/>
</dbReference>
<dbReference type="PANTHER" id="PTHR38045">
    <property type="entry name" value="CHROMOSOME 1, WHOLE GENOME SHOTGUN SEQUENCE"/>
    <property type="match status" value="1"/>
</dbReference>
<dbReference type="Gene3D" id="2.70.98.70">
    <property type="match status" value="1"/>
</dbReference>
<gene>
    <name evidence="4" type="ORF">D5F53_17370</name>
</gene>
<dbReference type="Pfam" id="PF02368">
    <property type="entry name" value="Big_2"/>
    <property type="match status" value="1"/>
</dbReference>
<dbReference type="Pfam" id="PF00754">
    <property type="entry name" value="F5_F8_type_C"/>
    <property type="match status" value="1"/>
</dbReference>
<dbReference type="Pfam" id="PF07940">
    <property type="entry name" value="Hepar_II_III_C"/>
    <property type="match status" value="1"/>
</dbReference>
<dbReference type="PANTHER" id="PTHR38045:SF1">
    <property type="entry name" value="HEPARINASE II_III-LIKE PROTEIN"/>
    <property type="match status" value="1"/>
</dbReference>
<dbReference type="SUPFAM" id="SSF49785">
    <property type="entry name" value="Galactose-binding domain-like"/>
    <property type="match status" value="2"/>
</dbReference>
<dbReference type="InterPro" id="IPR008929">
    <property type="entry name" value="Chondroitin_lyas"/>
</dbReference>
<dbReference type="InterPro" id="IPR008964">
    <property type="entry name" value="Invasin/intimin_cell_adhesion"/>
</dbReference>
<feature type="domain" description="F5/8 type C" evidence="3">
    <location>
        <begin position="1156"/>
        <end position="1276"/>
    </location>
</feature>
<evidence type="ECO:0000313" key="4">
    <source>
        <dbReference type="EMBL" id="AYB44936.1"/>
    </source>
</evidence>
<comment type="subcellular location">
    <subcellularLocation>
        <location evidence="1">Cell envelope</location>
    </subcellularLocation>
</comment>
<dbReference type="EMBL" id="CP032412">
    <property type="protein sequence ID" value="AYB44936.1"/>
    <property type="molecule type" value="Genomic_DNA"/>
</dbReference>
<dbReference type="Pfam" id="PF22637">
    <property type="entry name" value="CBM_4_9_1"/>
    <property type="match status" value="1"/>
</dbReference>
<reference evidence="4 5" key="1">
    <citation type="submission" date="2018-09" db="EMBL/GenBank/DDBJ databases">
        <title>Genome Sequence of Paenibacillus lautus Strain E7593-69, Azo Dye-Degrading Bacteria, Isolated from Commercial Tattoo Inks.</title>
        <authorList>
            <person name="Nho S.W."/>
            <person name="Kim S.-J."/>
            <person name="Kweon O."/>
            <person name="Cerniglia C.E."/>
        </authorList>
    </citation>
    <scope>NUCLEOTIDE SEQUENCE [LARGE SCALE GENOMIC DNA]</scope>
    <source>
        <strain evidence="4 5">E7593-69</strain>
    </source>
</reference>
<evidence type="ECO:0000313" key="5">
    <source>
        <dbReference type="Proteomes" id="UP000266552"/>
    </source>
</evidence>
<dbReference type="InterPro" id="IPR000421">
    <property type="entry name" value="FA58C"/>
</dbReference>
<dbReference type="KEGG" id="plw:D5F53_17370"/>
<dbReference type="InterPro" id="IPR008979">
    <property type="entry name" value="Galactose-bd-like_sf"/>
</dbReference>
<dbReference type="Gene3D" id="2.60.40.2810">
    <property type="match status" value="2"/>
</dbReference>
<dbReference type="Proteomes" id="UP000266552">
    <property type="component" value="Chromosome"/>
</dbReference>
<keyword evidence="2" id="KW-0732">Signal</keyword>
<feature type="signal peptide" evidence="2">
    <location>
        <begin position="1"/>
        <end position="26"/>
    </location>
</feature>
<protein>
    <submittedName>
        <fullName evidence="4">Carbohydrate-binding protein</fullName>
    </submittedName>
</protein>
<evidence type="ECO:0000256" key="1">
    <source>
        <dbReference type="ARBA" id="ARBA00004196"/>
    </source>
</evidence>
<keyword evidence="5" id="KW-1185">Reference proteome</keyword>
<sequence length="1468" mass="161497">MKRMALIMLMLITGIHGFLPPPSAWAEGEQDQVQEGLLVNSGFEATEAGGSWLGGVKPANWGQWLPTGTPILGVDSEIFKFGKQSVSIEGPAGTASRAAITQSIPVEVGKTYRISGWVKTEAVSNAALIRYQMKRTGTSNVLVHVGTLKGTQDWTYMEKLFTVPDNAASPPLLTVELFLETGTGKAWFDDVLVEEPLQSIAIEPDVAYLNTGETITPSVRYEPGSSPPPQLQWSASNREVVEVTDQGDVTGLSTGLATVTAATYDGAHTSSMAVSVNAPDTLQVDAYEGETTQGQALLGQLSARDSSGADLTYLLISQPAHGVITVKENGSFTYYPDSGFSGADRFQFAVLQADTGGAKFGQGMIDVTPVNAAPLLDLEWGYTTMNTSLSGQFKKAEDPDGDPIAWKLEAPPAQGTVQVDAEGTYRYAPNEDYLGYDRFRVSAEDGRGGRTESDMLVFVGPTADRISESLHASSARSHPRLLASTDDLNRSKQLLASGDRYMTEWMELLRNQADPVLATTPLTYQLNGGNAYMLRDRLIPTALMYRLTGESRYAERAWQELEAMTHYPDWGGRTNNILALSELSFAVALAYDWIYDDLNEAQRAQLNAAIRDHALAVALDWYRGEFRHNGEHNNINLVDNGGLGLLALAIADEPETREQALEVIQSTFQKLQYALRHYTEDGSWPEGPAYWHYGGQYLAMYIQGLNKSLGTDYGLSLLPGYEASGAYPYHLLGEGGVFNFYDGGVSYNMYESLWFASFFDKPEYAWFIGDLYERKGYFHPLYLVFYEPGMFETAPTELDRFFTGIESASMRSAWDDPYALFASMKGVNETMRSHNDLDGGTFVFDALGVRWASDLGNESYSLPGFWDYNYNRWTYYRKKTEGHNTIVINPVENPIVQQEPYGTAVTIKKESKPRGAYTILDMTDLYRKDAGEMLRGMKLSADRRELVVQDEMKLKRPSELYWFMHTEADVEIVENGRAAILSQLDKRLYVELAEGPAGARFSVMDAAPLATSPNPDGQSSNEGMRKLTIHLEHVQDVRLSVRMVPLYASDSIPPAETGYTPLLEWTIPDGDLPEPAARPMASRLLMDGMPLHGFRPEITYYEVGLPFDAPSPPVMTAEAEHAVSIDQADTIPGTATIVIQNDAHPKLSNRYTIQFTRNPAIGEPPNHLKYQVQHVTASAVPESANIPEHTVDGNLSTRWSAPGTEYVQLDLGEPKPVGAVSLAIYLGDTRKNRFDVLASVDGEEWSTIYENGLTSGTTVQPETFLVELRTARYIRILGKGNNANPWNSFTEVGVFPLAPIVMRVEASDELKLGESGQIQAWYGFPGGKRAQAEELTYTSDAPDIIQVSSTGRMKAISPGSAAISVKDQRYGFVETLHVTAAFDGNEPYLRLLGKDLMTSKSTQQLRAELLHPDGRKESLAKLSYRSSNPHIISVNAQGVARANQSGIAVVSVTDRTSGKTDSIAITVR</sequence>